<evidence type="ECO:0000256" key="2">
    <source>
        <dbReference type="PROSITE-ProRule" id="PRU00591"/>
    </source>
</evidence>
<dbReference type="PROSITE" id="PS51170">
    <property type="entry name" value="CW"/>
    <property type="match status" value="1"/>
</dbReference>
<gene>
    <name evidence="4" type="ORF">HXM91_06475</name>
</gene>
<feature type="non-terminal residue" evidence="4">
    <location>
        <position position="101"/>
    </location>
</feature>
<name>A0A930H275_9FIRM</name>
<evidence type="ECO:0000256" key="1">
    <source>
        <dbReference type="ARBA" id="ARBA00022737"/>
    </source>
</evidence>
<organism evidence="4 5">
    <name type="scientific">Oribacterium sinus</name>
    <dbReference type="NCBI Taxonomy" id="237576"/>
    <lineage>
        <taxon>Bacteria</taxon>
        <taxon>Bacillati</taxon>
        <taxon>Bacillota</taxon>
        <taxon>Clostridia</taxon>
        <taxon>Lachnospirales</taxon>
        <taxon>Lachnospiraceae</taxon>
        <taxon>Oribacterium</taxon>
    </lineage>
</organism>
<keyword evidence="1" id="KW-0677">Repeat</keyword>
<keyword evidence="3" id="KW-0732">Signal</keyword>
<evidence type="ECO:0000313" key="4">
    <source>
        <dbReference type="EMBL" id="MBF1305481.1"/>
    </source>
</evidence>
<dbReference type="Gene3D" id="2.10.270.10">
    <property type="entry name" value="Cholin Binding"/>
    <property type="match status" value="1"/>
</dbReference>
<dbReference type="AlphaFoldDB" id="A0A930H275"/>
<dbReference type="Pfam" id="PF19127">
    <property type="entry name" value="Choline_bind_3"/>
    <property type="match status" value="1"/>
</dbReference>
<dbReference type="InterPro" id="IPR018337">
    <property type="entry name" value="Cell_wall/Cho-bd_repeat"/>
</dbReference>
<comment type="caution">
    <text evidence="4">The sequence shown here is derived from an EMBL/GenBank/DDBJ whole genome shotgun (WGS) entry which is preliminary data.</text>
</comment>
<dbReference type="EMBL" id="JABZRB010000179">
    <property type="protein sequence ID" value="MBF1305481.1"/>
    <property type="molecule type" value="Genomic_DNA"/>
</dbReference>
<feature type="signal peptide" evidence="3">
    <location>
        <begin position="1"/>
        <end position="27"/>
    </location>
</feature>
<dbReference type="SUPFAM" id="SSF69360">
    <property type="entry name" value="Cell wall binding repeat"/>
    <property type="match status" value="1"/>
</dbReference>
<feature type="chain" id="PRO_5037137029" evidence="3">
    <location>
        <begin position="28"/>
        <end position="101"/>
    </location>
</feature>
<evidence type="ECO:0000256" key="3">
    <source>
        <dbReference type="SAM" id="SignalP"/>
    </source>
</evidence>
<dbReference type="Proteomes" id="UP000780721">
    <property type="component" value="Unassembled WGS sequence"/>
</dbReference>
<sequence>MKLGKKFGIKALALGLCVASLSLTAFAAGWGQQDGKYYFVDPKTNQKVSGKWIHTSSGYYYIGADTYMVTGWKKINNAWHYFRPSGLMVTGWREIDKQWYY</sequence>
<proteinExistence type="predicted"/>
<feature type="repeat" description="Cell wall-binding" evidence="2">
    <location>
        <begin position="69"/>
        <end position="88"/>
    </location>
</feature>
<accession>A0A930H275</accession>
<evidence type="ECO:0000313" key="5">
    <source>
        <dbReference type="Proteomes" id="UP000780721"/>
    </source>
</evidence>
<protein>
    <submittedName>
        <fullName evidence="4">N-acetylmuramoyl-L-alanine amidase family protein</fullName>
    </submittedName>
</protein>
<reference evidence="4" key="1">
    <citation type="submission" date="2020-04" db="EMBL/GenBank/DDBJ databases">
        <title>Deep metagenomics examines the oral microbiome during advanced dental caries in children, revealing novel taxa and co-occurrences with host molecules.</title>
        <authorList>
            <person name="Baker J.L."/>
            <person name="Morton J.T."/>
            <person name="Dinis M."/>
            <person name="Alvarez R."/>
            <person name="Tran N.C."/>
            <person name="Knight R."/>
            <person name="Edlund A."/>
        </authorList>
    </citation>
    <scope>NUCLEOTIDE SEQUENCE</scope>
    <source>
        <strain evidence="4">JCVI_48_bin.5</strain>
    </source>
</reference>